<dbReference type="EMBL" id="WHWC01000003">
    <property type="protein sequence ID" value="KAG8385490.1"/>
    <property type="molecule type" value="Genomic_DNA"/>
</dbReference>
<evidence type="ECO:0000313" key="4">
    <source>
        <dbReference type="EMBL" id="KAG8385490.1"/>
    </source>
</evidence>
<dbReference type="Gene3D" id="3.30.420.10">
    <property type="entry name" value="Ribonuclease H-like superfamily/Ribonuclease H"/>
    <property type="match status" value="1"/>
</dbReference>
<feature type="domain" description="LOB" evidence="3">
    <location>
        <begin position="14"/>
        <end position="115"/>
    </location>
</feature>
<dbReference type="AlphaFoldDB" id="A0AAV6XVK0"/>
<proteinExistence type="inferred from homology"/>
<evidence type="ECO:0000256" key="1">
    <source>
        <dbReference type="ARBA" id="ARBA00005474"/>
    </source>
</evidence>
<accession>A0AAV6XVK0</accession>
<evidence type="ECO:0000259" key="3">
    <source>
        <dbReference type="PROSITE" id="PS50891"/>
    </source>
</evidence>
<keyword evidence="5" id="KW-1185">Reference proteome</keyword>
<dbReference type="InterPro" id="IPR036397">
    <property type="entry name" value="RNaseH_sf"/>
</dbReference>
<comment type="caution">
    <text evidence="4">The sequence shown here is derived from an EMBL/GenBank/DDBJ whole genome shotgun (WGS) entry which is preliminary data.</text>
</comment>
<dbReference type="GO" id="GO:0003676">
    <property type="term" value="F:nucleic acid binding"/>
    <property type="evidence" value="ECO:0007669"/>
    <property type="project" value="InterPro"/>
</dbReference>
<dbReference type="PANTHER" id="PTHR31301:SF19">
    <property type="entry name" value="LOB DOMAIN-CONTAINING PROTEIN 2"/>
    <property type="match status" value="1"/>
</dbReference>
<dbReference type="InterPro" id="IPR004883">
    <property type="entry name" value="LOB"/>
</dbReference>
<dbReference type="InterPro" id="IPR012337">
    <property type="entry name" value="RNaseH-like_sf"/>
</dbReference>
<protein>
    <recommendedName>
        <fullName evidence="3">LOB domain-containing protein</fullName>
    </recommendedName>
</protein>
<dbReference type="CDD" id="cd06222">
    <property type="entry name" value="RNase_H_like"/>
    <property type="match status" value="1"/>
</dbReference>
<evidence type="ECO:0000256" key="2">
    <source>
        <dbReference type="SAM" id="MobiDB-lite"/>
    </source>
</evidence>
<feature type="domain" description="LOB" evidence="3">
    <location>
        <begin position="292"/>
        <end position="395"/>
    </location>
</feature>
<name>A0AAV6XVK0_9LAMI</name>
<dbReference type="InterPro" id="IPR002156">
    <property type="entry name" value="RNaseH_domain"/>
</dbReference>
<dbReference type="Pfam" id="PF13456">
    <property type="entry name" value="RVT_3"/>
    <property type="match status" value="1"/>
</dbReference>
<dbReference type="Pfam" id="PF03195">
    <property type="entry name" value="LOB"/>
    <property type="match status" value="2"/>
</dbReference>
<dbReference type="SUPFAM" id="SSF53098">
    <property type="entry name" value="Ribonuclease H-like"/>
    <property type="match status" value="1"/>
</dbReference>
<sequence length="527" mass="59680">MANKSDNDEQSNHPACAACKYQRKRCKPDCILSRHFPANRSNDFKAVQKIFGVKTLTKMMSEVNSHERDELVNSLYWEAAMWAKDPVRGPYGYYKRVEDELNKYKNQFLQHNMNVVPTIMPVETNNGFIPQPINSISFDGNTMNGSSIMDCRVINGYARGRGSPYPDPAVGQQRMSIQEVHSRFLINQEVERNRTTSSFYSPHVRVQMNNSLSSDQSISNGQWSREQVINGGFGSGSNGSGPNQAIDQGLHMRVKNRVKKANAMEDTIRPFYFVSRMANNSDNEEQSKNHIPACAACKHQRKGCRPDCILRRHFPADRANAFKAVLKIFGVKSLKKMMSEVNPDERDEVEKSIYWEAAMWAQDPVRGPYGCFTRVRDELHKYIYKEQQQSMQQNIMINNNGSGSRGQVNVEGFGSGRSNDRKSAEAGVVLRDDRGVWILGFSLKLGDVSITLAEILAVRKGVVVALDRIVEKLVMEMDSMVVVNLINKADTETHPRTVKEEPAMILKDLSKCGLNLQKKCTAYWKMI</sequence>
<dbReference type="PROSITE" id="PS50891">
    <property type="entry name" value="LOB"/>
    <property type="match status" value="2"/>
</dbReference>
<evidence type="ECO:0000313" key="5">
    <source>
        <dbReference type="Proteomes" id="UP000826271"/>
    </source>
</evidence>
<dbReference type="Proteomes" id="UP000826271">
    <property type="component" value="Unassembled WGS sequence"/>
</dbReference>
<dbReference type="PANTHER" id="PTHR31301">
    <property type="entry name" value="LOB DOMAIN-CONTAINING PROTEIN 4-RELATED"/>
    <property type="match status" value="1"/>
</dbReference>
<feature type="region of interest" description="Disordered" evidence="2">
    <location>
        <begin position="227"/>
        <end position="246"/>
    </location>
</feature>
<dbReference type="InterPro" id="IPR044730">
    <property type="entry name" value="RNase_H-like_dom_plant"/>
</dbReference>
<dbReference type="GO" id="GO:0004523">
    <property type="term" value="F:RNA-DNA hybrid ribonuclease activity"/>
    <property type="evidence" value="ECO:0007669"/>
    <property type="project" value="InterPro"/>
</dbReference>
<reference evidence="4" key="1">
    <citation type="submission" date="2019-10" db="EMBL/GenBank/DDBJ databases">
        <authorList>
            <person name="Zhang R."/>
            <person name="Pan Y."/>
            <person name="Wang J."/>
            <person name="Ma R."/>
            <person name="Yu S."/>
        </authorList>
    </citation>
    <scope>NUCLEOTIDE SEQUENCE</scope>
    <source>
        <strain evidence="4">LA-IB0</strain>
        <tissue evidence="4">Leaf</tissue>
    </source>
</reference>
<gene>
    <name evidence="4" type="ORF">BUALT_Bualt03G0050800</name>
</gene>
<organism evidence="4 5">
    <name type="scientific">Buddleja alternifolia</name>
    <dbReference type="NCBI Taxonomy" id="168488"/>
    <lineage>
        <taxon>Eukaryota</taxon>
        <taxon>Viridiplantae</taxon>
        <taxon>Streptophyta</taxon>
        <taxon>Embryophyta</taxon>
        <taxon>Tracheophyta</taxon>
        <taxon>Spermatophyta</taxon>
        <taxon>Magnoliopsida</taxon>
        <taxon>eudicotyledons</taxon>
        <taxon>Gunneridae</taxon>
        <taxon>Pentapetalae</taxon>
        <taxon>asterids</taxon>
        <taxon>lamiids</taxon>
        <taxon>Lamiales</taxon>
        <taxon>Scrophulariaceae</taxon>
        <taxon>Buddlejeae</taxon>
        <taxon>Buddleja</taxon>
    </lineage>
</organism>
<comment type="similarity">
    <text evidence="1">Belongs to the LOB domain-containing protein family.</text>
</comment>